<dbReference type="AlphaFoldDB" id="A0A4Q0P2A5"/>
<evidence type="ECO:0000259" key="2">
    <source>
        <dbReference type="Pfam" id="PF13751"/>
    </source>
</evidence>
<dbReference type="STRING" id="1122159.SAMN02745246_01229"/>
<organism evidence="3 4">
    <name type="scientific">Leeuwenhoekiella marinoflava</name>
    <dbReference type="NCBI Taxonomy" id="988"/>
    <lineage>
        <taxon>Bacteria</taxon>
        <taxon>Pseudomonadati</taxon>
        <taxon>Bacteroidota</taxon>
        <taxon>Flavobacteriia</taxon>
        <taxon>Flavobacteriales</taxon>
        <taxon>Flavobacteriaceae</taxon>
        <taxon>Leeuwenhoekiella</taxon>
    </lineage>
</organism>
<dbReference type="Pfam" id="PF13751">
    <property type="entry name" value="DDE_Tnp_1_6"/>
    <property type="match status" value="1"/>
</dbReference>
<dbReference type="EMBL" id="QOVL01000044">
    <property type="protein sequence ID" value="RXG20158.1"/>
    <property type="molecule type" value="Genomic_DNA"/>
</dbReference>
<dbReference type="InterPro" id="IPR025668">
    <property type="entry name" value="Tnp_DDE_dom"/>
</dbReference>
<comment type="caution">
    <text evidence="3">The sequence shown here is derived from an EMBL/GenBank/DDBJ whole genome shotgun (WGS) entry which is preliminary data.</text>
</comment>
<sequence length="518" mass="59999">MFYFHGMKAKPVWKTDHQSQLSLLPPSYDDFVPQNHPVRIVNAIVNRIDISSIEVTYKGGGTSSYHPRALLKILIYAYLRNLYSSRKIEQALGENIHFMWLSGNIRPDHNTIANFRSGKLKGKFKKIFNQVVLLLAQQQVLDIKDIYVDGTKIEANANRYTFVWGKSIANSRERIKKQLKELWRYVETVYAEEEQRPNEPDNFEAIDPEEVSKTIDQINKALEGKKTDSKVRQKLNYAKKNWPGNIAKYNSQQEQMGGRNSMSKTDPDATFMRMKEDHMKNGQLKAGYNLQACSNNQFITNYTLAQTTADTTTLIDHLEEYKESFGHTPDTITADPGYGSEENYAYLEGEGVEAFVKYNYFHKEQKQAKKEPDPFHPDQLHYNLEQDCYYCPMGQQMHNIGQYQKKTTNGYLQTYTRYQATNCNGCPLRGLCHKSKHHRIIERNHNLIRLKAKAKEKLLSKEGIAHRKQRCWDIEAIFGDIKHNMNFKRFALRGIEKVNVEIGLVAMAHNLKKLALVI</sequence>
<proteinExistence type="predicted"/>
<reference evidence="3 4" key="1">
    <citation type="submission" date="2018-07" db="EMBL/GenBank/DDBJ databases">
        <title>Leeuwenhoekiella genomics.</title>
        <authorList>
            <person name="Tahon G."/>
            <person name="Willems A."/>
        </authorList>
    </citation>
    <scope>NUCLEOTIDE SEQUENCE [LARGE SCALE GENOMIC DNA]</scope>
    <source>
        <strain evidence="3 4">LMG 1345</strain>
    </source>
</reference>
<dbReference type="Pfam" id="PF05598">
    <property type="entry name" value="DUF772"/>
    <property type="match status" value="1"/>
</dbReference>
<dbReference type="InterPro" id="IPR008490">
    <property type="entry name" value="Transposase_InsH_N"/>
</dbReference>
<protein>
    <submittedName>
        <fullName evidence="3">IS4 family transposase</fullName>
    </submittedName>
</protein>
<evidence type="ECO:0000313" key="4">
    <source>
        <dbReference type="Proteomes" id="UP000290608"/>
    </source>
</evidence>
<gene>
    <name evidence="3" type="ORF">DSL99_4135</name>
</gene>
<dbReference type="Proteomes" id="UP000290608">
    <property type="component" value="Unassembled WGS sequence"/>
</dbReference>
<accession>A0A4Q0P2A5</accession>
<dbReference type="InterPro" id="IPR047629">
    <property type="entry name" value="IS1182_transpos"/>
</dbReference>
<feature type="domain" description="Transposase DDE" evidence="2">
    <location>
        <begin position="390"/>
        <end position="515"/>
    </location>
</feature>
<name>A0A4Q0P2A5_9FLAO</name>
<dbReference type="NCBIfam" id="NF033551">
    <property type="entry name" value="transpos_IS1182"/>
    <property type="match status" value="1"/>
</dbReference>
<feature type="domain" description="Transposase InsH N-terminal" evidence="1">
    <location>
        <begin position="27"/>
        <end position="117"/>
    </location>
</feature>
<evidence type="ECO:0000259" key="1">
    <source>
        <dbReference type="Pfam" id="PF05598"/>
    </source>
</evidence>
<evidence type="ECO:0000313" key="3">
    <source>
        <dbReference type="EMBL" id="RXG20158.1"/>
    </source>
</evidence>
<dbReference type="PANTHER" id="PTHR33408">
    <property type="entry name" value="TRANSPOSASE"/>
    <property type="match status" value="1"/>
</dbReference>
<dbReference type="PANTHER" id="PTHR33408:SF2">
    <property type="entry name" value="TRANSPOSASE DDE DOMAIN-CONTAINING PROTEIN"/>
    <property type="match status" value="1"/>
</dbReference>